<evidence type="ECO:0000259" key="5">
    <source>
        <dbReference type="Pfam" id="PF18013"/>
    </source>
</evidence>
<dbReference type="Pfam" id="PF18013">
    <property type="entry name" value="Phage_lysozyme2"/>
    <property type="match status" value="1"/>
</dbReference>
<dbReference type="EMBL" id="PRLK01000007">
    <property type="protein sequence ID" value="RYC72465.1"/>
    <property type="molecule type" value="Genomic_DNA"/>
</dbReference>
<protein>
    <recommendedName>
        <fullName evidence="8">Peptidase C39-like domain-containing protein</fullName>
    </recommendedName>
</protein>
<evidence type="ECO:0000256" key="2">
    <source>
        <dbReference type="SAM" id="SignalP"/>
    </source>
</evidence>
<organism evidence="6 7">
    <name type="scientific">Candidatus Nanogingivalis gingivitcus</name>
    <dbReference type="NCBI Taxonomy" id="2171992"/>
    <lineage>
        <taxon>Bacteria</taxon>
        <taxon>Candidatus Saccharimonadota</taxon>
        <taxon>Candidatus Nanosyncoccalia</taxon>
        <taxon>Candidatus Nanogingivales</taxon>
        <taxon>Candidatus Nanogingivalaceae</taxon>
        <taxon>Candidatus Nanogingivalis</taxon>
    </lineage>
</organism>
<dbReference type="RefSeq" id="WP_129718887.1">
    <property type="nucleotide sequence ID" value="NZ_PRLK01000007.1"/>
</dbReference>
<keyword evidence="2" id="KW-0732">Signal</keyword>
<dbReference type="Gene3D" id="1.10.530.10">
    <property type="match status" value="1"/>
</dbReference>
<name>A0ABY0FHP8_9BACT</name>
<reference evidence="6 7" key="2">
    <citation type="journal article" date="2020" name="Cell Rep.">
        <title>Acquisition and Adaptation of Ultra-small Parasitic Reduced Genome Bacteria to Mammalian Hosts.</title>
        <authorList>
            <person name="McLean J.S."/>
            <person name="Bor B."/>
            <person name="Kerns K.A."/>
            <person name="Liu Q."/>
            <person name="To T.T."/>
            <person name="Solden L."/>
            <person name="Hendrickson E.L."/>
            <person name="Wrighton K."/>
            <person name="Shi W."/>
            <person name="He X."/>
        </authorList>
    </citation>
    <scope>NUCLEOTIDE SEQUENCE [LARGE SCALE GENOMIC DNA]</scope>
    <source>
        <strain evidence="6 7">TM7_CMJM_G6_1_HOT_870</strain>
    </source>
</reference>
<dbReference type="Pfam" id="PF13529">
    <property type="entry name" value="Peptidase_C39_2"/>
    <property type="match status" value="1"/>
</dbReference>
<feature type="chain" id="PRO_5046092159" description="Peptidase C39-like domain-containing protein" evidence="2">
    <location>
        <begin position="27"/>
        <end position="594"/>
    </location>
</feature>
<sequence length="594" mass="64107">MNKKILISYFFLLILASSIFSDTVSAAGKFDSIYFNKNDILYYEAGDDCRPSSGGTANLQGNDNVEKVWNFLKGKGLSNEQVAGIIGGMWGETGGTFDPGTVETGNNIGYGIAQWSFGRRTALEDYAREKGKPSNDLGLQLDFLWKELEDRGELSQIKSANDIRTVADIWVNQFERPREDLRAGRIAEGVEIGNELIKKYGSSGGGNHNAYLRNNNITINLASHYISKKNTIKLANSESSGITFIGDSITKGAQSELESAFSGSNVSAENGYSVRQAIGILPSTINNTVVINLGANDNLSDEGAIKELLSKIGKDKKIYWVNSYSKNSNADYELINSRLSKIAGENNISVLDWKSYVDSHGGKDKLYQSDGVHPNSEGYKAYLDFLKEKINGGGSSGNSNNSNGCGNGKNGSWAQNSEATGQAADGFSIFMQTDPRWAEEVYAPQYDYRMGPAGCGPTSLTMILNALGVKVDPLTVAKKANELGGVTDGGALGTQAQLIAKEYGLQSQVISHNSVADINSHLDQGHLIWLGGRGPYPFTSGGHILVVRKKTASGKWLIANPYSEDGTLAGTQPDKEWDPDQIVAMANMGTAVWK</sequence>
<dbReference type="Gene3D" id="3.40.50.1110">
    <property type="entry name" value="SGNH hydrolase"/>
    <property type="match status" value="1"/>
</dbReference>
<dbReference type="InterPro" id="IPR013830">
    <property type="entry name" value="SGNH_hydro"/>
</dbReference>
<feature type="domain" description="Peptidase C39-like" evidence="4">
    <location>
        <begin position="442"/>
        <end position="554"/>
    </location>
</feature>
<keyword evidence="7" id="KW-1185">Reference proteome</keyword>
<evidence type="ECO:0000259" key="3">
    <source>
        <dbReference type="Pfam" id="PF13472"/>
    </source>
</evidence>
<comment type="caution">
    <text evidence="6">The sequence shown here is derived from an EMBL/GenBank/DDBJ whole genome shotgun (WGS) entry which is preliminary data.</text>
</comment>
<evidence type="ECO:0000256" key="1">
    <source>
        <dbReference type="SAM" id="MobiDB-lite"/>
    </source>
</evidence>
<gene>
    <name evidence="6" type="ORF">G6CMJM_00486</name>
</gene>
<accession>A0ABY0FHP8</accession>
<dbReference type="Pfam" id="PF13472">
    <property type="entry name" value="Lipase_GDSL_2"/>
    <property type="match status" value="1"/>
</dbReference>
<dbReference type="InterPro" id="IPR039564">
    <property type="entry name" value="Peptidase_C39-like"/>
</dbReference>
<evidence type="ECO:0000259" key="4">
    <source>
        <dbReference type="Pfam" id="PF13529"/>
    </source>
</evidence>
<evidence type="ECO:0000313" key="6">
    <source>
        <dbReference type="EMBL" id="RYC72465.1"/>
    </source>
</evidence>
<evidence type="ECO:0008006" key="8">
    <source>
        <dbReference type="Google" id="ProtNLM"/>
    </source>
</evidence>
<dbReference type="InterPro" id="IPR041219">
    <property type="entry name" value="Phage_lysozyme2"/>
</dbReference>
<evidence type="ECO:0000313" key="7">
    <source>
        <dbReference type="Proteomes" id="UP001190925"/>
    </source>
</evidence>
<feature type="domain" description="Phage tail lysozyme" evidence="5">
    <location>
        <begin position="64"/>
        <end position="187"/>
    </location>
</feature>
<feature type="signal peptide" evidence="2">
    <location>
        <begin position="1"/>
        <end position="26"/>
    </location>
</feature>
<reference evidence="6 7" key="1">
    <citation type="journal article" date="2018" name="bioRxiv">
        <title>Evidence of independent acquisition and adaption of ultra-small bacteria to human hosts across the highly diverse yet reduced genomes of the phylum Saccharibacteria.</title>
        <authorList>
            <person name="McLean J.S."/>
            <person name="Bor B."/>
            <person name="To T.T."/>
            <person name="Liu Q."/>
            <person name="Kearns K.A."/>
            <person name="Solden L.M."/>
            <person name="Wrighton K.C."/>
            <person name="He X."/>
            <person name="Shi W."/>
        </authorList>
    </citation>
    <scope>NUCLEOTIDE SEQUENCE [LARGE SCALE GENOMIC DNA]</scope>
    <source>
        <strain evidence="6 7">TM7_CMJM_G6_1_HOT_870</strain>
    </source>
</reference>
<dbReference type="SUPFAM" id="SSF52266">
    <property type="entry name" value="SGNH hydrolase"/>
    <property type="match status" value="1"/>
</dbReference>
<feature type="region of interest" description="Disordered" evidence="1">
    <location>
        <begin position="393"/>
        <end position="416"/>
    </location>
</feature>
<dbReference type="Gene3D" id="3.90.70.10">
    <property type="entry name" value="Cysteine proteinases"/>
    <property type="match status" value="1"/>
</dbReference>
<feature type="domain" description="SGNH hydrolase-type esterase" evidence="3">
    <location>
        <begin position="244"/>
        <end position="381"/>
    </location>
</feature>
<dbReference type="Proteomes" id="UP001190925">
    <property type="component" value="Unassembled WGS sequence"/>
</dbReference>
<dbReference type="InterPro" id="IPR036514">
    <property type="entry name" value="SGNH_hydro_sf"/>
</dbReference>
<proteinExistence type="predicted"/>